<dbReference type="Gene3D" id="3.30.342.10">
    <property type="entry name" value="DNA Polymerase, chain B, domain 1"/>
    <property type="match status" value="1"/>
</dbReference>
<feature type="domain" description="DNA-directed DNA polymerase family B multifunctional" evidence="9">
    <location>
        <begin position="698"/>
        <end position="830"/>
    </location>
</feature>
<dbReference type="InterPro" id="IPR006172">
    <property type="entry name" value="DNA-dir_DNA_pol_B"/>
</dbReference>
<comment type="catalytic activity">
    <reaction evidence="6 7">
        <text>DNA(n) + a 2'-deoxyribonucleoside 5'-triphosphate = DNA(n+1) + diphosphate</text>
        <dbReference type="Rhea" id="RHEA:22508"/>
        <dbReference type="Rhea" id="RHEA-COMP:17339"/>
        <dbReference type="Rhea" id="RHEA-COMP:17340"/>
        <dbReference type="ChEBI" id="CHEBI:33019"/>
        <dbReference type="ChEBI" id="CHEBI:61560"/>
        <dbReference type="ChEBI" id="CHEBI:173112"/>
        <dbReference type="EC" id="2.7.7.7"/>
    </reaction>
</comment>
<evidence type="ECO:0000256" key="7">
    <source>
        <dbReference type="RuleBase" id="RU000442"/>
    </source>
</evidence>
<evidence type="ECO:0000256" key="4">
    <source>
        <dbReference type="ARBA" id="ARBA00022932"/>
    </source>
</evidence>
<protein>
    <recommendedName>
        <fullName evidence="7">DNA polymerase</fullName>
        <ecNumber evidence="7">2.7.7.7</ecNumber>
    </recommendedName>
</protein>
<dbReference type="Pfam" id="PF00136">
    <property type="entry name" value="DNA_pol_B"/>
    <property type="match status" value="2"/>
</dbReference>
<dbReference type="InterPro" id="IPR006134">
    <property type="entry name" value="DNA-dir_DNA_pol_B_multi_dom"/>
</dbReference>
<dbReference type="InterPro" id="IPR017964">
    <property type="entry name" value="DNA-dir_DNA_pol_B_CS"/>
</dbReference>
<feature type="region of interest" description="Disordered" evidence="8">
    <location>
        <begin position="1"/>
        <end position="71"/>
    </location>
</feature>
<feature type="domain" description="DNA-directed DNA polymerase family B exonuclease" evidence="10">
    <location>
        <begin position="389"/>
        <end position="510"/>
    </location>
</feature>
<dbReference type="GO" id="GO:0003887">
    <property type="term" value="F:DNA-directed DNA polymerase activity"/>
    <property type="evidence" value="ECO:0007669"/>
    <property type="project" value="UniProtKB-KW"/>
</dbReference>
<dbReference type="EMBL" id="PQFF01000333">
    <property type="protein sequence ID" value="RHZ58872.1"/>
    <property type="molecule type" value="Genomic_DNA"/>
</dbReference>
<dbReference type="PANTHER" id="PTHR10322">
    <property type="entry name" value="DNA POLYMERASE CATALYTIC SUBUNIT"/>
    <property type="match status" value="1"/>
</dbReference>
<dbReference type="Pfam" id="PF03104">
    <property type="entry name" value="DNA_pol_B_exo1"/>
    <property type="match status" value="1"/>
</dbReference>
<keyword evidence="2 7" id="KW-0808">Transferase</keyword>
<dbReference type="SMART" id="SM00486">
    <property type="entry name" value="POLBc"/>
    <property type="match status" value="1"/>
</dbReference>
<reference evidence="11 12" key="1">
    <citation type="submission" date="2018-08" db="EMBL/GenBank/DDBJ databases">
        <title>Genome and evolution of the arbuscular mycorrhizal fungus Diversispora epigaea (formerly Glomus versiforme) and its bacterial endosymbionts.</title>
        <authorList>
            <person name="Sun X."/>
            <person name="Fei Z."/>
            <person name="Harrison M."/>
        </authorList>
    </citation>
    <scope>NUCLEOTIDE SEQUENCE [LARGE SCALE GENOMIC DNA]</scope>
    <source>
        <strain evidence="11 12">IT104</strain>
    </source>
</reference>
<dbReference type="GO" id="GO:0000166">
    <property type="term" value="F:nucleotide binding"/>
    <property type="evidence" value="ECO:0007669"/>
    <property type="project" value="InterPro"/>
</dbReference>
<gene>
    <name evidence="11" type="ORF">Glove_367g10</name>
</gene>
<feature type="domain" description="DNA-directed DNA polymerase family B multifunctional" evidence="9">
    <location>
        <begin position="901"/>
        <end position="1160"/>
    </location>
</feature>
<dbReference type="InterPro" id="IPR012337">
    <property type="entry name" value="RNaseH-like_sf"/>
</dbReference>
<keyword evidence="4 7" id="KW-0239">DNA-directed DNA polymerase</keyword>
<evidence type="ECO:0000256" key="1">
    <source>
        <dbReference type="ARBA" id="ARBA00005755"/>
    </source>
</evidence>
<dbReference type="Gene3D" id="3.90.1600.10">
    <property type="entry name" value="Palm domain of DNA polymerase"/>
    <property type="match status" value="2"/>
</dbReference>
<evidence type="ECO:0000259" key="9">
    <source>
        <dbReference type="Pfam" id="PF00136"/>
    </source>
</evidence>
<evidence type="ECO:0000313" key="11">
    <source>
        <dbReference type="EMBL" id="RHZ58872.1"/>
    </source>
</evidence>
<dbReference type="InterPro" id="IPR050240">
    <property type="entry name" value="DNA_pol_type-B"/>
</dbReference>
<dbReference type="EC" id="2.7.7.7" evidence="7"/>
<dbReference type="InterPro" id="IPR036397">
    <property type="entry name" value="RNaseH_sf"/>
</dbReference>
<dbReference type="STRING" id="1348612.A0A397H732"/>
<proteinExistence type="inferred from homology"/>
<name>A0A397H732_9GLOM</name>
<accession>A0A397H732</accession>
<dbReference type="GO" id="GO:0006261">
    <property type="term" value="P:DNA-templated DNA replication"/>
    <property type="evidence" value="ECO:0007669"/>
    <property type="project" value="TreeGrafter"/>
</dbReference>
<dbReference type="OrthoDB" id="2414538at2759"/>
<evidence type="ECO:0000256" key="6">
    <source>
        <dbReference type="ARBA" id="ARBA00049244"/>
    </source>
</evidence>
<dbReference type="Proteomes" id="UP000266861">
    <property type="component" value="Unassembled WGS sequence"/>
</dbReference>
<organism evidence="11 12">
    <name type="scientific">Diversispora epigaea</name>
    <dbReference type="NCBI Taxonomy" id="1348612"/>
    <lineage>
        <taxon>Eukaryota</taxon>
        <taxon>Fungi</taxon>
        <taxon>Fungi incertae sedis</taxon>
        <taxon>Mucoromycota</taxon>
        <taxon>Glomeromycotina</taxon>
        <taxon>Glomeromycetes</taxon>
        <taxon>Diversisporales</taxon>
        <taxon>Diversisporaceae</taxon>
        <taxon>Diversispora</taxon>
    </lineage>
</organism>
<dbReference type="InterPro" id="IPR006133">
    <property type="entry name" value="DNA-dir_DNA_pol_B_exonuc"/>
</dbReference>
<keyword evidence="7" id="KW-0235">DNA replication</keyword>
<dbReference type="PROSITE" id="PS00116">
    <property type="entry name" value="DNA_POLYMERASE_B"/>
    <property type="match status" value="1"/>
</dbReference>
<dbReference type="PANTHER" id="PTHR10322:SF23">
    <property type="entry name" value="DNA POLYMERASE DELTA CATALYTIC SUBUNIT"/>
    <property type="match status" value="1"/>
</dbReference>
<evidence type="ECO:0000256" key="5">
    <source>
        <dbReference type="ARBA" id="ARBA00023125"/>
    </source>
</evidence>
<sequence length="1178" mass="135980">MSTQSEHDTPTVPAYTEESEIQCSVSPDTPTEISTPENLEQCEDTYVPESSEFEPEKNMSTQSEHDTPTVPAYTEESEIQCSVSPDTPTEISTPENLEQCEDTYVPESSEFEPEYANNGTFYHRGANAFSQSKISESKEESQVFYYNSEDYLPTRPSCNMMIAKNNDYGSTATINRDLITRKDIPFMPCDIEEYNEYINNTPYYILRLYGYLVNGQKAVVTVSGIKVFFDIRIPDNKSIGIFETEIKNILVNGKNDEEETVDMVELQIEHIKAFPIRGYYVEKKPYLRIVTTNIKQRKIALNIILEYNSKNEKKLETTSDDTTSIYYRKVAREYRIPLSRWALITNYEYNSHRVPYSARSPLCEHVFYVSINNYRSVKDPSILYNSYPSQLITHDRALVIAWDIETHTTCGLEYVPVARYKEDNIFMICITVHWKDDPKPLKQICLVDVETVPDPNWITIICGNEKNLLKAFALCWRALAPDIELTFNGSKYDWPFVVERATQHKILDWMVAKMSANPRKKATIDSILRWNYYGGVGEPFYKDFFHKEHIHIKEDKECKKIKNRKGIEIKIDSDKDFKSTFLKIPGCVPIDVIVCCKKLYPKSGKKSLNHFLKINGLDSKIDLPIKTMRKYYTQSNETTTPETTENIHKVAEYCIVDSRSCQSLMVKNNIINDYRDVASIAYVSLFDSHYYAVGMKVRNLLGVEAWKRDILITMISSGKTGEDKFPGAYIFPPDKGLEDKYPVTGLDFTSLYPSIIMNYNLSPEKMTLLTKEAGALEKAGEILHKIEFPFNGKTLYAWSIRHGNKDNKKGLYPSVLEELLNKRNKMKSQLGILGKIKEYMELVIGKIEEENLSVVDAIDYILKNAEDKEKRVSMNGILIPLINETYEKFIVEYNSICFDYTYLDLKQKAVKLYMNSFYGETGNGLSPFFFLHLAGGVTSAGKHNIKLVAEYVIKKGFGIKYGDTDSLYLTCLGTITKLEYWTEMVKITMGVMEKLRDNVNSYLRLKNKSTYLKMAYEEVLFPVCFTGKKKYFGIEHKDKSNFGPTKKLFIRGIDTVKQGKSQLFKTIGERIMWGAMGVNNEQSLHKIVKEILKEAVSNPKQWDFEQFIKTDAWKPDKNNIRVQNFIKRMRKKYENKIPDPGERFSCMVVQSDRFFDLKGNKLKLRKSDQMEFVDVAKE</sequence>
<dbReference type="InterPro" id="IPR023211">
    <property type="entry name" value="DNA_pol_palm_dom_sf"/>
</dbReference>
<keyword evidence="12" id="KW-1185">Reference proteome</keyword>
<evidence type="ECO:0000259" key="10">
    <source>
        <dbReference type="Pfam" id="PF03104"/>
    </source>
</evidence>
<dbReference type="Gene3D" id="3.30.420.10">
    <property type="entry name" value="Ribonuclease H-like superfamily/Ribonuclease H"/>
    <property type="match status" value="1"/>
</dbReference>
<dbReference type="Gene3D" id="1.10.287.690">
    <property type="entry name" value="Helix hairpin bin"/>
    <property type="match status" value="1"/>
</dbReference>
<dbReference type="GO" id="GO:0003677">
    <property type="term" value="F:DNA binding"/>
    <property type="evidence" value="ECO:0007669"/>
    <property type="project" value="UniProtKB-KW"/>
</dbReference>
<dbReference type="SUPFAM" id="SSF56672">
    <property type="entry name" value="DNA/RNA polymerases"/>
    <property type="match status" value="1"/>
</dbReference>
<dbReference type="InterPro" id="IPR043502">
    <property type="entry name" value="DNA/RNA_pol_sf"/>
</dbReference>
<evidence type="ECO:0000256" key="3">
    <source>
        <dbReference type="ARBA" id="ARBA00022695"/>
    </source>
</evidence>
<comment type="caution">
    <text evidence="11">The sequence shown here is derived from an EMBL/GenBank/DDBJ whole genome shotgun (WGS) entry which is preliminary data.</text>
</comment>
<keyword evidence="5 7" id="KW-0238">DNA-binding</keyword>
<dbReference type="PRINTS" id="PR00106">
    <property type="entry name" value="DNAPOLB"/>
</dbReference>
<dbReference type="AlphaFoldDB" id="A0A397H732"/>
<feature type="compositionally biased region" description="Polar residues" evidence="8">
    <location>
        <begin position="21"/>
        <end position="38"/>
    </location>
</feature>
<evidence type="ECO:0000256" key="8">
    <source>
        <dbReference type="SAM" id="MobiDB-lite"/>
    </source>
</evidence>
<evidence type="ECO:0000256" key="2">
    <source>
        <dbReference type="ARBA" id="ARBA00022679"/>
    </source>
</evidence>
<comment type="similarity">
    <text evidence="1 7">Belongs to the DNA polymerase type-B family.</text>
</comment>
<dbReference type="SUPFAM" id="SSF53098">
    <property type="entry name" value="Ribonuclease H-like"/>
    <property type="match status" value="1"/>
</dbReference>
<evidence type="ECO:0000313" key="12">
    <source>
        <dbReference type="Proteomes" id="UP000266861"/>
    </source>
</evidence>
<keyword evidence="3 7" id="KW-0548">Nucleotidyltransferase</keyword>